<protein>
    <recommendedName>
        <fullName evidence="1">RES domain-containing protein</fullName>
    </recommendedName>
</protein>
<gene>
    <name evidence="2" type="ORF">RRU01S_19_01360</name>
</gene>
<reference evidence="2 3" key="1">
    <citation type="submission" date="2014-08" db="EMBL/GenBank/DDBJ databases">
        <title>Whole genome shotgun sequence of Rhizobium rubi NBRC 13261.</title>
        <authorList>
            <person name="Katano-Makiyama Y."/>
            <person name="Hosoyama A."/>
            <person name="Hashimoto M."/>
            <person name="Hosoyama Y."/>
            <person name="Noguchi M."/>
            <person name="Tsuchikane K."/>
            <person name="Uohara A."/>
            <person name="Ohji S."/>
            <person name="Ichikawa N."/>
            <person name="Kimura A."/>
            <person name="Yamazoe A."/>
            <person name="Fujita N."/>
        </authorList>
    </citation>
    <scope>NUCLEOTIDE SEQUENCE [LARGE SCALE GENOMIC DNA]</scope>
    <source>
        <strain evidence="2 3">NBRC 13261</strain>
    </source>
</reference>
<dbReference type="SMART" id="SM00953">
    <property type="entry name" value="RES"/>
    <property type="match status" value="1"/>
</dbReference>
<dbReference type="AlphaFoldDB" id="A0A081CYI5"/>
<dbReference type="EMBL" id="BBJU01000019">
    <property type="protein sequence ID" value="GAK71731.1"/>
    <property type="molecule type" value="Genomic_DNA"/>
</dbReference>
<evidence type="ECO:0000259" key="1">
    <source>
        <dbReference type="SMART" id="SM00953"/>
    </source>
</evidence>
<dbReference type="Pfam" id="PF08808">
    <property type="entry name" value="RES"/>
    <property type="match status" value="1"/>
</dbReference>
<sequence length="254" mass="28301">MSLPIWTPDALQSEKRKVLGLYWRLVEAQHQVSTMKLVDTVDEQSLLEDILEGSKRRFPPECAGLDYLLATPFRYDAAYPYGSRFRRAGWTKGVYYAAASVETALAEMAFYRLLFYSESPATPLPANAAEYTAFSAEIATPSAIDLTTPPLASDKALWTHPTDYEACQTLADTARTAEIEAILYQSVRDPEGGLNIALLTPRGFARKQPVERVSWRIRLAKTGIQALCEFPMRRIGFAVEDFAGDPRIAALLRG</sequence>
<evidence type="ECO:0000313" key="3">
    <source>
        <dbReference type="Proteomes" id="UP000028701"/>
    </source>
</evidence>
<organism evidence="2 3">
    <name type="scientific">Agrobacterium rubi TR3 = NBRC 13261</name>
    <dbReference type="NCBI Taxonomy" id="1368415"/>
    <lineage>
        <taxon>Bacteria</taxon>
        <taxon>Pseudomonadati</taxon>
        <taxon>Pseudomonadota</taxon>
        <taxon>Alphaproteobacteria</taxon>
        <taxon>Hyphomicrobiales</taxon>
        <taxon>Rhizobiaceae</taxon>
        <taxon>Rhizobium/Agrobacterium group</taxon>
        <taxon>Agrobacterium</taxon>
    </lineage>
</organism>
<dbReference type="RefSeq" id="WP_045231262.1">
    <property type="nucleotide sequence ID" value="NZ_BBJU01000019.1"/>
</dbReference>
<dbReference type="OrthoDB" id="7300555at2"/>
<dbReference type="eggNOG" id="ENOG502ZAMM">
    <property type="taxonomic scope" value="Bacteria"/>
</dbReference>
<name>A0A081CYI5_9HYPH</name>
<comment type="caution">
    <text evidence="2">The sequence shown here is derived from an EMBL/GenBank/DDBJ whole genome shotgun (WGS) entry which is preliminary data.</text>
</comment>
<proteinExistence type="predicted"/>
<accession>A0A081CYI5</accession>
<evidence type="ECO:0000313" key="2">
    <source>
        <dbReference type="EMBL" id="GAK71731.1"/>
    </source>
</evidence>
<dbReference type="Proteomes" id="UP000028701">
    <property type="component" value="Unassembled WGS sequence"/>
</dbReference>
<dbReference type="InterPro" id="IPR014914">
    <property type="entry name" value="RES_dom"/>
</dbReference>
<feature type="domain" description="RES" evidence="1">
    <location>
        <begin position="72"/>
        <end position="210"/>
    </location>
</feature>